<keyword evidence="3" id="KW-0732">Signal</keyword>
<feature type="chain" id="PRO_5045038189" description="Dehydrogenase/reductase SDR family member 7" evidence="3">
    <location>
        <begin position="21"/>
        <end position="1408"/>
    </location>
</feature>
<dbReference type="InterPro" id="IPR002347">
    <property type="entry name" value="SDR_fam"/>
</dbReference>
<name>A0ABN8NT31_9CNID</name>
<reference evidence="4 5" key="1">
    <citation type="submission" date="2022-05" db="EMBL/GenBank/DDBJ databases">
        <authorList>
            <consortium name="Genoscope - CEA"/>
            <person name="William W."/>
        </authorList>
    </citation>
    <scope>NUCLEOTIDE SEQUENCE [LARGE SCALE GENOMIC DNA]</scope>
</reference>
<evidence type="ECO:0008006" key="6">
    <source>
        <dbReference type="Google" id="ProtNLM"/>
    </source>
</evidence>
<dbReference type="Pfam" id="PF00106">
    <property type="entry name" value="adh_short"/>
    <property type="match status" value="5"/>
</dbReference>
<keyword evidence="2" id="KW-1133">Transmembrane helix</keyword>
<evidence type="ECO:0000256" key="1">
    <source>
        <dbReference type="ARBA" id="ARBA00023002"/>
    </source>
</evidence>
<feature type="signal peptide" evidence="3">
    <location>
        <begin position="1"/>
        <end position="20"/>
    </location>
</feature>
<dbReference type="SUPFAM" id="SSF51735">
    <property type="entry name" value="NAD(P)-binding Rossmann-fold domains"/>
    <property type="match status" value="5"/>
</dbReference>
<evidence type="ECO:0000256" key="2">
    <source>
        <dbReference type="SAM" id="Phobius"/>
    </source>
</evidence>
<keyword evidence="5" id="KW-1185">Reference proteome</keyword>
<dbReference type="PANTHER" id="PTHR44269">
    <property type="entry name" value="DEHYDROGENASE/REDUCTASE SDR FAMILY MEMBER 7-RELATED"/>
    <property type="match status" value="1"/>
</dbReference>
<dbReference type="InterPro" id="IPR036291">
    <property type="entry name" value="NAD(P)-bd_dom_sf"/>
</dbReference>
<dbReference type="Gene3D" id="3.40.50.720">
    <property type="entry name" value="NAD(P)-binding Rossmann-like Domain"/>
    <property type="match status" value="5"/>
</dbReference>
<organism evidence="4 5">
    <name type="scientific">Porites lobata</name>
    <dbReference type="NCBI Taxonomy" id="104759"/>
    <lineage>
        <taxon>Eukaryota</taxon>
        <taxon>Metazoa</taxon>
        <taxon>Cnidaria</taxon>
        <taxon>Anthozoa</taxon>
        <taxon>Hexacorallia</taxon>
        <taxon>Scleractinia</taxon>
        <taxon>Fungiina</taxon>
        <taxon>Poritidae</taxon>
        <taxon>Porites</taxon>
    </lineage>
</organism>
<keyword evidence="1" id="KW-0560">Oxidoreductase</keyword>
<keyword evidence="2" id="KW-0812">Transmembrane</keyword>
<feature type="transmembrane region" description="Helical" evidence="2">
    <location>
        <begin position="314"/>
        <end position="344"/>
    </location>
</feature>
<dbReference type="InterPro" id="IPR053011">
    <property type="entry name" value="SDR_family_member_7"/>
</dbReference>
<sequence length="1408" mass="158174">MARILLVLAVLVPFLCFLLAKYQDADFMLMIYELIGQNPAVALRGKVVWITGASSGIGEYLAYELAKCGCKLVLSARRKDELERVQKKCAGISNSQDILVLPLDLQKFDTHEQLAQDVLKHYGKVDILVNNGARSQRSLVKKTFLEVDRSLLDLNTVGTISLTKAILPHMIKRREGEVVIVSSVLGKFGLPYEATYCASKHALQGYFDTARVELAEYNIGVQTVLPGPVKSEISKYAYTEDINVAFKDSPYYFDGLARMPTERCARLMAVSMANKLDEVWISEFPSLLNVYLNQYFPNLFRWYTYSSRDCSHTIVYLVVFSFSIMARTLLVLAVLVPLVCVLLVKYQDADFVLMIYELIGQNPAVALRGKVVWITGASSGIGEYLAYELAKYGCKLVLSARRKGELERVKKNCAAISLAHDSSFEKDQDILVLPLDLQKFDTHEKLAQDVLKHFGKVDILVNNGARGQFGLLRKTSLEVDRAILDLNTVGTISLTKAILPHMIERREGQIVIVSSLSGKIGSPYTSTYSASKHALHGYFDTARLELSEYNIGVQIICPGPVKSDIIKVAFTEDINKAAPSEDFLKKVAKIPTMPTERCAKLMALTMANNLDEVWIAEYPALTGPYLNQYFPNFFRCWLFKKVLDFRCLRHNYRHLKEYGTQREKFFCIMARTLLVLAVLVPLVCFLLVKYQDADFVLMIYELIGENPAVALRGKVVWITGASSGIGEYLAYELAKYGCKLVLSARRKDELERVKKNCAAIFLGNDPSFKKDQEILVLPLDLQKFDTHEKLAQDVLKHFGKVDILVNNGARAQMGLIRKTSLEVDRAILDLNTVGTISLTKAILPHMIERRKGQIVVVSSLAGKFGSPYTGTYCASKHALHGYFDTARLELSEYNIGVQIICPGPVKSEISKNAFSEDVNKPPPSDYAKKLVKMPTERCARLMAVSMANNLDEVWITEYPILTAPYFNQYFPNFFRWYVWLSLRGKVVWITGASSGIGEYLAYELAKYGCKLVLSARRKDELERVKKNSISLAIDPSFKKDQEILVLPLDLQKYDTHEKLAQDVLKHFGKVDILVNNGARGQLGLIRKTSLEVDRAILHLNTVGTISLTKAILPHMIERREGQIVIVSSLSGKSGTPYTATYSASKHALHGYFDTARLELSEYNIGVQIICPGPVKSEIRKYAFSEDVNKPPTLTHAKRLLKMPTERCARLMVVSMANNLDEVWITENPYLAATYFNQYFPNFFRWYCQVSSAFYTCSFVSKVICGLYLIVLPSLLSQGVIFFFRLSSIKIVLPQTSLAFSCVVTNSETKTDFDADFVLMIYKLIGENPAVALRGKVVWITGASSGIGEYLAYELAKCGCKLVLSARRKDELERVKKNCAVLPLDLQKFDAHEKLAQDVLKHFGKVNRN</sequence>
<accession>A0ABN8NT31</accession>
<evidence type="ECO:0000256" key="3">
    <source>
        <dbReference type="SAM" id="SignalP"/>
    </source>
</evidence>
<dbReference type="PROSITE" id="PS00061">
    <property type="entry name" value="ADH_SHORT"/>
    <property type="match status" value="4"/>
</dbReference>
<evidence type="ECO:0000313" key="4">
    <source>
        <dbReference type="EMBL" id="CAH3117193.1"/>
    </source>
</evidence>
<dbReference type="PANTHER" id="PTHR44269:SF1">
    <property type="entry name" value="DEHYDROGENASE_REDUCTASE SDR FAMILY MEMBER 7"/>
    <property type="match status" value="1"/>
</dbReference>
<proteinExistence type="predicted"/>
<keyword evidence="2" id="KW-0472">Membrane</keyword>
<dbReference type="Proteomes" id="UP001159405">
    <property type="component" value="Unassembled WGS sequence"/>
</dbReference>
<dbReference type="PRINTS" id="PR00081">
    <property type="entry name" value="GDHRDH"/>
</dbReference>
<protein>
    <recommendedName>
        <fullName evidence="6">Dehydrogenase/reductase SDR family member 7</fullName>
    </recommendedName>
</protein>
<dbReference type="EMBL" id="CALNXK010000030">
    <property type="protein sequence ID" value="CAH3117193.1"/>
    <property type="molecule type" value="Genomic_DNA"/>
</dbReference>
<dbReference type="InterPro" id="IPR020904">
    <property type="entry name" value="Sc_DH/Rdtase_CS"/>
</dbReference>
<dbReference type="CDD" id="cd05332">
    <property type="entry name" value="11beta-HSD1_like_SDR_c"/>
    <property type="match status" value="4"/>
</dbReference>
<comment type="caution">
    <text evidence="4">The sequence shown here is derived from an EMBL/GenBank/DDBJ whole genome shotgun (WGS) entry which is preliminary data.</text>
</comment>
<evidence type="ECO:0000313" key="5">
    <source>
        <dbReference type="Proteomes" id="UP001159405"/>
    </source>
</evidence>
<feature type="transmembrane region" description="Helical" evidence="2">
    <location>
        <begin position="665"/>
        <end position="688"/>
    </location>
</feature>
<gene>
    <name evidence="4" type="ORF">PLOB_00025624</name>
</gene>